<evidence type="ECO:0000259" key="1">
    <source>
        <dbReference type="Pfam" id="PF13649"/>
    </source>
</evidence>
<dbReference type="AlphaFoldDB" id="A0A192H1S2"/>
<evidence type="ECO:0000313" key="2">
    <source>
        <dbReference type="EMBL" id="ANK62187.1"/>
    </source>
</evidence>
<dbReference type="EMBL" id="CP014873">
    <property type="protein sequence ID" value="ANK62187.1"/>
    <property type="molecule type" value="Genomic_DNA"/>
</dbReference>
<dbReference type="RefSeq" id="WP_068281215.1">
    <property type="nucleotide sequence ID" value="NZ_CP014873.1"/>
</dbReference>
<dbReference type="InterPro" id="IPR029063">
    <property type="entry name" value="SAM-dependent_MTases_sf"/>
</dbReference>
<gene>
    <name evidence="2" type="ORF">AYR53_05005</name>
</gene>
<dbReference type="InterPro" id="IPR041698">
    <property type="entry name" value="Methyltransf_25"/>
</dbReference>
<dbReference type="CDD" id="cd02440">
    <property type="entry name" value="AdoMet_MTases"/>
    <property type="match status" value="1"/>
</dbReference>
<accession>A0A192H1S2</accession>
<keyword evidence="3" id="KW-1185">Reference proteome</keyword>
<feature type="domain" description="Methyltransferase" evidence="1">
    <location>
        <begin position="47"/>
        <end position="135"/>
    </location>
</feature>
<reference evidence="2 3" key="1">
    <citation type="submission" date="2016-03" db="EMBL/GenBank/DDBJ databases">
        <title>Pediococcus and Lactobacillus from brewery environment - whole genome sequencing and assembly.</title>
        <authorList>
            <person name="Behr J."/>
            <person name="Geissler A.J."/>
            <person name="Vogel R.F."/>
        </authorList>
    </citation>
    <scope>NUCLEOTIDE SEQUENCE [LARGE SCALE GENOMIC DNA]</scope>
    <source>
        <strain evidence="2 3">TMW 1.1989</strain>
    </source>
</reference>
<dbReference type="SUPFAM" id="SSF53335">
    <property type="entry name" value="S-adenosyl-L-methionine-dependent methyltransferases"/>
    <property type="match status" value="1"/>
</dbReference>
<organism evidence="2 3">
    <name type="scientific">Loigolactobacillus backii</name>
    <dbReference type="NCBI Taxonomy" id="375175"/>
    <lineage>
        <taxon>Bacteria</taxon>
        <taxon>Bacillati</taxon>
        <taxon>Bacillota</taxon>
        <taxon>Bacilli</taxon>
        <taxon>Lactobacillales</taxon>
        <taxon>Lactobacillaceae</taxon>
        <taxon>Loigolactobacillus</taxon>
    </lineage>
</organism>
<dbReference type="STRING" id="375175.AYR53_05005"/>
<evidence type="ECO:0000313" key="3">
    <source>
        <dbReference type="Proteomes" id="UP000078582"/>
    </source>
</evidence>
<sequence length="246" mass="28951">MDDEEKEVAAFWDDFAASYIAAQRESQVPIVRDVIRTLRTQLTDQIVLDVAAGAGRFALPFASSAKRVILSDISENMLAYASQMAAKQKLTNLSFRHESWSHLRRQQSLADVVFVNMAPFLQADDLAALTRLARKLVIVNRVVQRKDVLLDDLLEGISDPSNELELMATYEKWLNANKIDYRQRVFHYAVHEQVERQEIWDSLVDELNFKQQRLVLRRLEQRFKLETVFENTRYYDFKLIWWRRIR</sequence>
<dbReference type="Gene3D" id="3.40.50.150">
    <property type="entry name" value="Vaccinia Virus protein VP39"/>
    <property type="match status" value="1"/>
</dbReference>
<protein>
    <recommendedName>
        <fullName evidence="1">Methyltransferase domain-containing protein</fullName>
    </recommendedName>
</protein>
<proteinExistence type="predicted"/>
<dbReference type="Proteomes" id="UP000078582">
    <property type="component" value="Chromosome"/>
</dbReference>
<dbReference type="Pfam" id="PF13649">
    <property type="entry name" value="Methyltransf_25"/>
    <property type="match status" value="1"/>
</dbReference>
<name>A0A192H1S2_9LACO</name>
<dbReference type="GeneID" id="42981603"/>
<dbReference type="OrthoDB" id="2287745at2"/>